<dbReference type="PANTHER" id="PTHR47234:SF1">
    <property type="entry name" value="TONB-DEPENDENT RECEPTOR"/>
    <property type="match status" value="1"/>
</dbReference>
<name>A0ABX9A3U3_9SPHN</name>
<evidence type="ECO:0000256" key="4">
    <source>
        <dbReference type="SAM" id="MobiDB-lite"/>
    </source>
</evidence>
<dbReference type="SUPFAM" id="SSF56935">
    <property type="entry name" value="Porins"/>
    <property type="match status" value="1"/>
</dbReference>
<protein>
    <recommendedName>
        <fullName evidence="7">TonB-dependent receptor-like beta-barrel domain-containing protein</fullName>
    </recommendedName>
</protein>
<comment type="subcellular location">
    <subcellularLocation>
        <location evidence="1">Cell outer membrane</location>
    </subcellularLocation>
</comment>
<evidence type="ECO:0000256" key="3">
    <source>
        <dbReference type="ARBA" id="ARBA00023237"/>
    </source>
</evidence>
<dbReference type="InterPro" id="IPR036942">
    <property type="entry name" value="Beta-barrel_TonB_sf"/>
</dbReference>
<evidence type="ECO:0008006" key="7">
    <source>
        <dbReference type="Google" id="ProtNLM"/>
    </source>
</evidence>
<keyword evidence="2" id="KW-0472">Membrane</keyword>
<sequence length="901" mass="97704">MLLATQGTALQAQQAAEPEEEAPVAVDGEAGSAPVSEDGDIVVFGTRLKGQLTIDDAPLAEYNEADIAAFGASSIADVIAAIEPATGSSARGNRGGGRPVFLINGIRVSSWREFRSYPQEAVAKVEVFSEEVAQRFGFSPDQRVVNIVLKPNFQALTAEVEYEQPGIGGYSYNEQELTWLRIGEKGRLNFDVEGQDRSLLTEADRGLSVGGNTDEAEFRSLVSDTFGLQAEANYARAFIDSGTSLSLNGTFARKESLSLDGLATDGISVLERQTDTDSYSLGSTINKPLGDWNATFTTDANHTRSETDIDRFDASGFDTATSRTYTIANDLTLTGYPIQLPAGDLTMTFDAGFDWKRIESDDTRTDNPLSLTRRRVNGGVNINAPVLRRGGPIGGLSLNFSGGVEDLSDFGTLANWSLGANWSPTEALNFSATRIWREVAPSLTNLGSPRIEELNQTVFDYSTGETVLATVISGGNPNLVAETQSDWSFGANWELPFWENARLQANYGINRSRDVTSTPSFSSAFEQAFPDRVTRDGAGELLAIDRRPLTLYKTRSRILSFGLNTRGQIGKAPERPERGEGRGGPPQGAASGQQRGGPGGGFDPSRMEAIRKVFCETPEGETPDLSQIPEMFRARLLDDAGNPDPEKIAAARERFCGEEADQRSERFAAMRTALCAEPPKLDELPERMLARLKGEDGEIDPEKLKAARERMCSAEGAQGQVENRGGRRGGGMARMFGGNPNDTRPRYFLSLNHAIALENEVLLSESGPVFDQLDGFAVDGALRSRDTTRLEGGIFWQGYGMRLSGNYAGEGVIRGSGQPGSTDLFFGDLATFDIRLFADLGEVTKSEDGWLEGLRVAVRVDNVFDARRTVVDGNGDVPEAFEPFRIDPTGRYLGIDVRKAF</sequence>
<dbReference type="Proteomes" id="UP000824321">
    <property type="component" value="Chromosome"/>
</dbReference>
<organism evidence="5 6">
    <name type="scientific">Qipengyuania gelatinilytica</name>
    <dbReference type="NCBI Taxonomy" id="2867231"/>
    <lineage>
        <taxon>Bacteria</taxon>
        <taxon>Pseudomonadati</taxon>
        <taxon>Pseudomonadota</taxon>
        <taxon>Alphaproteobacteria</taxon>
        <taxon>Sphingomonadales</taxon>
        <taxon>Erythrobacteraceae</taxon>
        <taxon>Qipengyuania</taxon>
    </lineage>
</organism>
<dbReference type="PANTHER" id="PTHR47234">
    <property type="match status" value="1"/>
</dbReference>
<dbReference type="EMBL" id="CP081294">
    <property type="protein sequence ID" value="QZD95945.1"/>
    <property type="molecule type" value="Genomic_DNA"/>
</dbReference>
<keyword evidence="6" id="KW-1185">Reference proteome</keyword>
<evidence type="ECO:0000313" key="5">
    <source>
        <dbReference type="EMBL" id="QZD95945.1"/>
    </source>
</evidence>
<evidence type="ECO:0000256" key="1">
    <source>
        <dbReference type="ARBA" id="ARBA00004442"/>
    </source>
</evidence>
<gene>
    <name evidence="5" type="ORF">K3136_04325</name>
</gene>
<reference evidence="5 6" key="1">
    <citation type="submission" date="2021-08" db="EMBL/GenBank/DDBJ databases">
        <title>Comparative Genomics Analysis of the Genus Qipengyuania Reveals Extensive Genetic Diversity and Metabolic Versatility, Including the Description of Fifteen Novel Species.</title>
        <authorList>
            <person name="Liu Y."/>
        </authorList>
    </citation>
    <scope>NUCLEOTIDE SEQUENCE [LARGE SCALE GENOMIC DNA]</scope>
    <source>
        <strain evidence="5 6">1NDH1</strain>
    </source>
</reference>
<dbReference type="RefSeq" id="WP_221431671.1">
    <property type="nucleotide sequence ID" value="NZ_CP081294.1"/>
</dbReference>
<feature type="region of interest" description="Disordered" evidence="4">
    <location>
        <begin position="1"/>
        <end position="33"/>
    </location>
</feature>
<feature type="compositionally biased region" description="Low complexity" evidence="4">
    <location>
        <begin position="1"/>
        <end position="16"/>
    </location>
</feature>
<feature type="region of interest" description="Disordered" evidence="4">
    <location>
        <begin position="564"/>
        <end position="605"/>
    </location>
</feature>
<dbReference type="Gene3D" id="2.40.170.20">
    <property type="entry name" value="TonB-dependent receptor, beta-barrel domain"/>
    <property type="match status" value="1"/>
</dbReference>
<evidence type="ECO:0000313" key="6">
    <source>
        <dbReference type="Proteomes" id="UP000824321"/>
    </source>
</evidence>
<feature type="region of interest" description="Disordered" evidence="4">
    <location>
        <begin position="712"/>
        <end position="737"/>
    </location>
</feature>
<evidence type="ECO:0000256" key="2">
    <source>
        <dbReference type="ARBA" id="ARBA00023136"/>
    </source>
</evidence>
<keyword evidence="3" id="KW-0998">Cell outer membrane</keyword>
<accession>A0ABX9A3U3</accession>
<feature type="compositionally biased region" description="Basic and acidic residues" evidence="4">
    <location>
        <begin position="572"/>
        <end position="581"/>
    </location>
</feature>
<proteinExistence type="predicted"/>